<accession>A0ACB8RAY0</accession>
<evidence type="ECO:0000313" key="1">
    <source>
        <dbReference type="EMBL" id="KAI0041012.1"/>
    </source>
</evidence>
<organism evidence="1 2">
    <name type="scientific">Auriscalpium vulgare</name>
    <dbReference type="NCBI Taxonomy" id="40419"/>
    <lineage>
        <taxon>Eukaryota</taxon>
        <taxon>Fungi</taxon>
        <taxon>Dikarya</taxon>
        <taxon>Basidiomycota</taxon>
        <taxon>Agaricomycotina</taxon>
        <taxon>Agaricomycetes</taxon>
        <taxon>Russulales</taxon>
        <taxon>Auriscalpiaceae</taxon>
        <taxon>Auriscalpium</taxon>
    </lineage>
</organism>
<proteinExistence type="predicted"/>
<reference evidence="1" key="2">
    <citation type="journal article" date="2022" name="New Phytol.">
        <title>Evolutionary transition to the ectomycorrhizal habit in the genomes of a hyperdiverse lineage of mushroom-forming fungi.</title>
        <authorList>
            <person name="Looney B."/>
            <person name="Miyauchi S."/>
            <person name="Morin E."/>
            <person name="Drula E."/>
            <person name="Courty P.E."/>
            <person name="Kohler A."/>
            <person name="Kuo A."/>
            <person name="LaButti K."/>
            <person name="Pangilinan J."/>
            <person name="Lipzen A."/>
            <person name="Riley R."/>
            <person name="Andreopoulos W."/>
            <person name="He G."/>
            <person name="Johnson J."/>
            <person name="Nolan M."/>
            <person name="Tritt A."/>
            <person name="Barry K.W."/>
            <person name="Grigoriev I.V."/>
            <person name="Nagy L.G."/>
            <person name="Hibbett D."/>
            <person name="Henrissat B."/>
            <person name="Matheny P.B."/>
            <person name="Labbe J."/>
            <person name="Martin F.M."/>
        </authorList>
    </citation>
    <scope>NUCLEOTIDE SEQUENCE</scope>
    <source>
        <strain evidence="1">FP105234-sp</strain>
    </source>
</reference>
<dbReference type="EMBL" id="MU276151">
    <property type="protein sequence ID" value="KAI0041012.1"/>
    <property type="molecule type" value="Genomic_DNA"/>
</dbReference>
<evidence type="ECO:0000313" key="2">
    <source>
        <dbReference type="Proteomes" id="UP000814033"/>
    </source>
</evidence>
<name>A0ACB8RAY0_9AGAM</name>
<protein>
    <submittedName>
        <fullName evidence="1">Uncharacterized protein</fullName>
    </submittedName>
</protein>
<reference evidence="1" key="1">
    <citation type="submission" date="2021-02" db="EMBL/GenBank/DDBJ databases">
        <authorList>
            <consortium name="DOE Joint Genome Institute"/>
            <person name="Ahrendt S."/>
            <person name="Looney B.P."/>
            <person name="Miyauchi S."/>
            <person name="Morin E."/>
            <person name="Drula E."/>
            <person name="Courty P.E."/>
            <person name="Chicoki N."/>
            <person name="Fauchery L."/>
            <person name="Kohler A."/>
            <person name="Kuo A."/>
            <person name="Labutti K."/>
            <person name="Pangilinan J."/>
            <person name="Lipzen A."/>
            <person name="Riley R."/>
            <person name="Andreopoulos W."/>
            <person name="He G."/>
            <person name="Johnson J."/>
            <person name="Barry K.W."/>
            <person name="Grigoriev I.V."/>
            <person name="Nagy L."/>
            <person name="Hibbett D."/>
            <person name="Henrissat B."/>
            <person name="Matheny P.B."/>
            <person name="Labbe J."/>
            <person name="Martin F."/>
        </authorList>
    </citation>
    <scope>NUCLEOTIDE SEQUENCE</scope>
    <source>
        <strain evidence="1">FP105234-sp</strain>
    </source>
</reference>
<sequence length="622" mass="69592">MSNEPLGRVRPPPPPPRPLQVGIVGGGMAGLYAGLLLQREGHHVRIFEGTSRVGGRVRTHHFSHEDNQYFEAGAMRIPESDFHEITFNLIKYLQSYKTTDDRKIRLIPYIITAPGNRLYVNGVPGNGFRASAVTRPRDINWIVPPKYENQTADDLMMDAIGPFIKDLQNDFDRGFEKLLQFDDFSFRFYLTSVKNYPPEVVDFIETVASQTNQFALSVPEMVMQYMDFDTQNWWTVDKGMNRLPYAMAYLLGYKNITYGARVVSLTNEWNGQVTVGVSGFNGLLYSSFDKVILAIPPAALKMIAERPRWNTDKELAVRSMHFEALYKMGMRFKTRFWERIAAKPTAGGQSTTDLPIRWIVYPSNGVPLKNSPPDSGPGVLLVYAWMTDATTWLPLTAIERRSLALHCLAELYNGEKDKDGSTIDVYDLLIGTSDAVWSTKTATGDAMFLPGQFKTRFEPARRSEGNIYFAGEHLSRHHTWISGALDSALYTVRQVLGKTVQPLKAVRSPFECVGGEPLENFNPVTGEPVHGIPHPGPDWLHPIVLGSRDGDNAVPATKFIFKPKDALYGEKSRWGVVEGDTQEVNANRFPLDMGGDPLHPLGVELTQLDGPHGSSSRIPGRD</sequence>
<comment type="caution">
    <text evidence="1">The sequence shown here is derived from an EMBL/GenBank/DDBJ whole genome shotgun (WGS) entry which is preliminary data.</text>
</comment>
<keyword evidence="2" id="KW-1185">Reference proteome</keyword>
<dbReference type="Proteomes" id="UP000814033">
    <property type="component" value="Unassembled WGS sequence"/>
</dbReference>
<gene>
    <name evidence="1" type="ORF">FA95DRAFT_1611342</name>
</gene>